<dbReference type="GO" id="GO:0005886">
    <property type="term" value="C:plasma membrane"/>
    <property type="evidence" value="ECO:0007669"/>
    <property type="project" value="UniProtKB-SubCell"/>
</dbReference>
<sequence length="88" mass="9786">MLLTAFTVACILLVIMTFLCLYRAYVGPTVADRVISINVISTKAIVIMVLVSIIFHKEYFLDIALVYSLIAFLATIAVAKYLQRGVLE</sequence>
<feature type="transmembrane region" description="Helical" evidence="8">
    <location>
        <begin position="6"/>
        <end position="25"/>
    </location>
</feature>
<feature type="transmembrane region" description="Helical" evidence="8">
    <location>
        <begin position="61"/>
        <end position="82"/>
    </location>
</feature>
<evidence type="ECO:0000256" key="3">
    <source>
        <dbReference type="ARBA" id="ARBA00022448"/>
    </source>
</evidence>
<keyword evidence="7 8" id="KW-0472">Membrane</keyword>
<dbReference type="AlphaFoldDB" id="A0A424YBC9"/>
<dbReference type="PANTHER" id="PTHR34702:SF1">
    <property type="entry name" value="NA(+)_H(+) ANTIPORTER SUBUNIT F"/>
    <property type="match status" value="1"/>
</dbReference>
<evidence type="ECO:0000256" key="1">
    <source>
        <dbReference type="ARBA" id="ARBA00004651"/>
    </source>
</evidence>
<dbReference type="Pfam" id="PF04066">
    <property type="entry name" value="MrpF_PhaF"/>
    <property type="match status" value="1"/>
</dbReference>
<evidence type="ECO:0000256" key="4">
    <source>
        <dbReference type="ARBA" id="ARBA00022475"/>
    </source>
</evidence>
<dbReference type="EMBL" id="QZAA01000232">
    <property type="protein sequence ID" value="RQD73869.1"/>
    <property type="molecule type" value="Genomic_DNA"/>
</dbReference>
<evidence type="ECO:0000256" key="6">
    <source>
        <dbReference type="ARBA" id="ARBA00022989"/>
    </source>
</evidence>
<evidence type="ECO:0000313" key="9">
    <source>
        <dbReference type="EMBL" id="RQD73869.1"/>
    </source>
</evidence>
<reference evidence="9 10" key="1">
    <citation type="submission" date="2018-08" db="EMBL/GenBank/DDBJ databases">
        <title>The metabolism and importance of syntrophic acetate oxidation coupled to methane or sulfide production in haloalkaline environments.</title>
        <authorList>
            <person name="Timmers P.H.A."/>
            <person name="Vavourakis C.D."/>
            <person name="Sorokin D.Y."/>
            <person name="Sinninghe Damste J.S."/>
            <person name="Muyzer G."/>
            <person name="Stams A.J.M."/>
            <person name="Plugge C.M."/>
        </authorList>
    </citation>
    <scope>NUCLEOTIDE SEQUENCE [LARGE SCALE GENOMIC DNA]</scope>
    <source>
        <strain evidence="9">MSAO_Bac1</strain>
    </source>
</reference>
<protein>
    <submittedName>
        <fullName evidence="9">Cation:proton antiporter</fullName>
    </submittedName>
</protein>
<comment type="similarity">
    <text evidence="2">Belongs to the CPA3 antiporters (TC 2.A.63) subunit F family.</text>
</comment>
<gene>
    <name evidence="9" type="ORF">D5R97_08775</name>
</gene>
<dbReference type="Proteomes" id="UP000285138">
    <property type="component" value="Unassembled WGS sequence"/>
</dbReference>
<keyword evidence="3" id="KW-0813">Transport</keyword>
<feature type="transmembrane region" description="Helical" evidence="8">
    <location>
        <begin position="37"/>
        <end position="55"/>
    </location>
</feature>
<dbReference type="GO" id="GO:0015385">
    <property type="term" value="F:sodium:proton antiporter activity"/>
    <property type="evidence" value="ECO:0007669"/>
    <property type="project" value="TreeGrafter"/>
</dbReference>
<comment type="caution">
    <text evidence="9">The sequence shown here is derived from an EMBL/GenBank/DDBJ whole genome shotgun (WGS) entry which is preliminary data.</text>
</comment>
<evidence type="ECO:0000256" key="8">
    <source>
        <dbReference type="SAM" id="Phobius"/>
    </source>
</evidence>
<keyword evidence="4" id="KW-1003">Cell membrane</keyword>
<evidence type="ECO:0000256" key="5">
    <source>
        <dbReference type="ARBA" id="ARBA00022692"/>
    </source>
</evidence>
<dbReference type="PANTHER" id="PTHR34702">
    <property type="entry name" value="NA(+)/H(+) ANTIPORTER SUBUNIT F1"/>
    <property type="match status" value="1"/>
</dbReference>
<evidence type="ECO:0000256" key="2">
    <source>
        <dbReference type="ARBA" id="ARBA00009212"/>
    </source>
</evidence>
<proteinExistence type="inferred from homology"/>
<comment type="subcellular location">
    <subcellularLocation>
        <location evidence="1">Cell membrane</location>
        <topology evidence="1">Multi-pass membrane protein</topology>
    </subcellularLocation>
</comment>
<dbReference type="InterPro" id="IPR007208">
    <property type="entry name" value="MrpF/PhaF-like"/>
</dbReference>
<organism evidence="9 10">
    <name type="scientific">Candidatus Syntrophonatronum acetioxidans</name>
    <dbReference type="NCBI Taxonomy" id="1795816"/>
    <lineage>
        <taxon>Bacteria</taxon>
        <taxon>Bacillati</taxon>
        <taxon>Bacillota</taxon>
        <taxon>Clostridia</taxon>
        <taxon>Eubacteriales</taxon>
        <taxon>Syntrophomonadaceae</taxon>
        <taxon>Candidatus Syntrophonatronum</taxon>
    </lineage>
</organism>
<evidence type="ECO:0000313" key="10">
    <source>
        <dbReference type="Proteomes" id="UP000285138"/>
    </source>
</evidence>
<keyword evidence="6 8" id="KW-1133">Transmembrane helix</keyword>
<name>A0A424YBC9_9FIRM</name>
<evidence type="ECO:0000256" key="7">
    <source>
        <dbReference type="ARBA" id="ARBA00023136"/>
    </source>
</evidence>
<keyword evidence="5 8" id="KW-0812">Transmembrane</keyword>
<accession>A0A424YBC9</accession>